<protein>
    <submittedName>
        <fullName evidence="3">CsbD family protein</fullName>
    </submittedName>
</protein>
<name>A0ABT1W877_9PROT</name>
<dbReference type="PANTHER" id="PTHR34977:SF1">
    <property type="entry name" value="UPF0337 PROTEIN YJBJ"/>
    <property type="match status" value="1"/>
</dbReference>
<dbReference type="EMBL" id="JAMSKV010000006">
    <property type="protein sequence ID" value="MCQ8278462.1"/>
    <property type="molecule type" value="Genomic_DNA"/>
</dbReference>
<evidence type="ECO:0000313" key="3">
    <source>
        <dbReference type="EMBL" id="MCQ8278462.1"/>
    </source>
</evidence>
<dbReference type="Pfam" id="PF05532">
    <property type="entry name" value="CsbD"/>
    <property type="match status" value="1"/>
</dbReference>
<dbReference type="Gene3D" id="1.10.1470.10">
    <property type="entry name" value="YjbJ"/>
    <property type="match status" value="1"/>
</dbReference>
<dbReference type="InterPro" id="IPR050423">
    <property type="entry name" value="UPF0337_stress_rsp"/>
</dbReference>
<evidence type="ECO:0000313" key="4">
    <source>
        <dbReference type="Proteomes" id="UP001524587"/>
    </source>
</evidence>
<accession>A0ABT1W877</accession>
<reference evidence="3 4" key="1">
    <citation type="submission" date="2022-06" db="EMBL/GenBank/DDBJ databases">
        <title>Endosaccharibacter gen. nov., sp. nov., endophytic bacteria isolated from sugarcane.</title>
        <authorList>
            <person name="Pitiwittayakul N."/>
            <person name="Yukphan P."/>
            <person name="Charoenyingcharoen P."/>
            <person name="Tanasupawat S."/>
        </authorList>
    </citation>
    <scope>NUCLEOTIDE SEQUENCE [LARGE SCALE GENOMIC DNA]</scope>
    <source>
        <strain evidence="3 4">KSS8</strain>
    </source>
</reference>
<dbReference type="Proteomes" id="UP001524587">
    <property type="component" value="Unassembled WGS sequence"/>
</dbReference>
<comment type="caution">
    <text evidence="3">The sequence shown here is derived from an EMBL/GenBank/DDBJ whole genome shotgun (WGS) entry which is preliminary data.</text>
</comment>
<dbReference type="PANTHER" id="PTHR34977">
    <property type="entry name" value="UPF0337 PROTEIN YJBJ"/>
    <property type="match status" value="1"/>
</dbReference>
<keyword evidence="4" id="KW-1185">Reference proteome</keyword>
<proteinExistence type="inferred from homology"/>
<sequence length="59" mass="6250">MDKNRLDGVAHQVKGTLKDVAGKITGNERLQAEGKAEKAAGNVQEGYGKGKDALRDIAK</sequence>
<comment type="similarity">
    <text evidence="1">Belongs to the UPF0337 (CsbD) family.</text>
</comment>
<dbReference type="RefSeq" id="WP_422863943.1">
    <property type="nucleotide sequence ID" value="NZ_JAMSKV010000006.1"/>
</dbReference>
<gene>
    <name evidence="3" type="ORF">NFI95_08350</name>
</gene>
<evidence type="ECO:0000256" key="1">
    <source>
        <dbReference type="ARBA" id="ARBA00009129"/>
    </source>
</evidence>
<organism evidence="3 4">
    <name type="scientific">Endosaccharibacter trunci</name>
    <dbReference type="NCBI Taxonomy" id="2812733"/>
    <lineage>
        <taxon>Bacteria</taxon>
        <taxon>Pseudomonadati</taxon>
        <taxon>Pseudomonadota</taxon>
        <taxon>Alphaproteobacteria</taxon>
        <taxon>Acetobacterales</taxon>
        <taxon>Acetobacteraceae</taxon>
        <taxon>Endosaccharibacter</taxon>
    </lineage>
</organism>
<evidence type="ECO:0000259" key="2">
    <source>
        <dbReference type="Pfam" id="PF05532"/>
    </source>
</evidence>
<feature type="domain" description="CsbD-like" evidence="2">
    <location>
        <begin position="4"/>
        <end position="56"/>
    </location>
</feature>
<dbReference type="InterPro" id="IPR036629">
    <property type="entry name" value="YjbJ_sf"/>
</dbReference>
<dbReference type="SUPFAM" id="SSF69047">
    <property type="entry name" value="Hypothetical protein YjbJ"/>
    <property type="match status" value="1"/>
</dbReference>
<dbReference type="InterPro" id="IPR008462">
    <property type="entry name" value="CsbD"/>
</dbReference>